<dbReference type="EMBL" id="CM037161">
    <property type="protein sequence ID" value="KAH7854425.1"/>
    <property type="molecule type" value="Genomic_DNA"/>
</dbReference>
<accession>A0ACB7YLL1</accession>
<reference evidence="1 2" key="1">
    <citation type="journal article" date="2021" name="Hortic Res">
        <title>High-quality reference genome and annotation aids understanding of berry development for evergreen blueberry (Vaccinium darrowii).</title>
        <authorList>
            <person name="Yu J."/>
            <person name="Hulse-Kemp A.M."/>
            <person name="Babiker E."/>
            <person name="Staton M."/>
        </authorList>
    </citation>
    <scope>NUCLEOTIDE SEQUENCE [LARGE SCALE GENOMIC DNA]</scope>
    <source>
        <strain evidence="2">cv. NJ 8807/NJ 8810</strain>
        <tissue evidence="1">Young leaf</tissue>
    </source>
</reference>
<organism evidence="1 2">
    <name type="scientific">Vaccinium darrowii</name>
    <dbReference type="NCBI Taxonomy" id="229202"/>
    <lineage>
        <taxon>Eukaryota</taxon>
        <taxon>Viridiplantae</taxon>
        <taxon>Streptophyta</taxon>
        <taxon>Embryophyta</taxon>
        <taxon>Tracheophyta</taxon>
        <taxon>Spermatophyta</taxon>
        <taxon>Magnoliopsida</taxon>
        <taxon>eudicotyledons</taxon>
        <taxon>Gunneridae</taxon>
        <taxon>Pentapetalae</taxon>
        <taxon>asterids</taxon>
        <taxon>Ericales</taxon>
        <taxon>Ericaceae</taxon>
        <taxon>Vaccinioideae</taxon>
        <taxon>Vaccinieae</taxon>
        <taxon>Vaccinium</taxon>
    </lineage>
</organism>
<dbReference type="Proteomes" id="UP000828048">
    <property type="component" value="Chromosome 11"/>
</dbReference>
<evidence type="ECO:0000313" key="2">
    <source>
        <dbReference type="Proteomes" id="UP000828048"/>
    </source>
</evidence>
<protein>
    <submittedName>
        <fullName evidence="1">Uncharacterized protein</fullName>
    </submittedName>
</protein>
<evidence type="ECO:0000313" key="1">
    <source>
        <dbReference type="EMBL" id="KAH7854425.1"/>
    </source>
</evidence>
<comment type="caution">
    <text evidence="1">The sequence shown here is derived from an EMBL/GenBank/DDBJ whole genome shotgun (WGS) entry which is preliminary data.</text>
</comment>
<name>A0ACB7YLL1_9ERIC</name>
<gene>
    <name evidence="1" type="ORF">Vadar_013684</name>
</gene>
<sequence>MGCVPSKLFRKDLKQEEIVFGNGSDSTHRHVVSLTSSTYGVLNLEKKQPVIVKDEFLGDFKRKKSPIREEPTTEVINAWELMEGLEEEEAPPPVSSRRSPKPMVFLRGFGDLDTKRSPLKFLNHVVASPKKLMRSGGGGGGGGKENNRGLVNRFKWDYGSPKGSSKSRNLVENSMKADRCSVDSGGISRRSLRPLFDPELLESLEKELSVEEEQIKKMVFSTPISRNKRISSTKDCGVILDSFEKKILNRCENAVVIYTTTLRGIRKTFEDCNTVRSIVESHGVQVLERDVSMDSGFKEELRGIMGKKEVKVPVVFVKGRLIGGAEEVVKLEEEGKLGILLDGIPRAASVGCPGCAGVRFVMCLECSGSCKVVGEDGRKTVKCGECNENGLIRCPICCLF</sequence>
<keyword evidence="2" id="KW-1185">Reference proteome</keyword>
<proteinExistence type="predicted"/>